<evidence type="ECO:0000256" key="4">
    <source>
        <dbReference type="ARBA" id="ARBA00022525"/>
    </source>
</evidence>
<keyword evidence="7" id="KW-0998">Cell outer membrane</keyword>
<proteinExistence type="predicted"/>
<dbReference type="Gene3D" id="2.160.20.10">
    <property type="entry name" value="Single-stranded right-handed beta-helix, Pectin lyase-like"/>
    <property type="match status" value="1"/>
</dbReference>
<dbReference type="RefSeq" id="WP_338393578.1">
    <property type="nucleotide sequence ID" value="NZ_AP025314.1"/>
</dbReference>
<dbReference type="InterPro" id="IPR003368">
    <property type="entry name" value="POMP_repeat"/>
</dbReference>
<feature type="signal peptide" evidence="8">
    <location>
        <begin position="1"/>
        <end position="23"/>
    </location>
</feature>
<dbReference type="Proteomes" id="UP001348817">
    <property type="component" value="Chromosome"/>
</dbReference>
<name>A0AAU9D7W9_9BACT</name>
<dbReference type="AlphaFoldDB" id="A0AAU9D7W9"/>
<keyword evidence="4" id="KW-0964">Secreted</keyword>
<keyword evidence="11" id="KW-1185">Reference proteome</keyword>
<dbReference type="PROSITE" id="PS51257">
    <property type="entry name" value="PROKAR_LIPOPROTEIN"/>
    <property type="match status" value="1"/>
</dbReference>
<reference evidence="10 11" key="1">
    <citation type="submission" date="2021-12" db="EMBL/GenBank/DDBJ databases">
        <title>Genome sequencing of bacteria with rrn-lacking chromosome and rrn-plasmid.</title>
        <authorList>
            <person name="Anda M."/>
            <person name="Iwasaki W."/>
        </authorList>
    </citation>
    <scope>NUCLEOTIDE SEQUENCE [LARGE SCALE GENOMIC DNA]</scope>
    <source>
        <strain evidence="10 11">DSM 100852</strain>
    </source>
</reference>
<dbReference type="SUPFAM" id="SSF49265">
    <property type="entry name" value="Fibronectin type III"/>
    <property type="match status" value="1"/>
</dbReference>
<dbReference type="NCBIfam" id="TIGR01376">
    <property type="entry name" value="POMP_repeat"/>
    <property type="match status" value="1"/>
</dbReference>
<dbReference type="GO" id="GO:0005576">
    <property type="term" value="C:extracellular region"/>
    <property type="evidence" value="ECO:0007669"/>
    <property type="project" value="UniProtKB-SubCell"/>
</dbReference>
<evidence type="ECO:0000256" key="2">
    <source>
        <dbReference type="ARBA" id="ARBA00004442"/>
    </source>
</evidence>
<evidence type="ECO:0000256" key="6">
    <source>
        <dbReference type="ARBA" id="ARBA00023136"/>
    </source>
</evidence>
<dbReference type="GO" id="GO:0009279">
    <property type="term" value="C:cell outer membrane"/>
    <property type="evidence" value="ECO:0007669"/>
    <property type="project" value="UniProtKB-SubCell"/>
</dbReference>
<protein>
    <recommendedName>
        <fullName evidence="9">Fibronectin type-III domain-containing protein</fullName>
    </recommendedName>
</protein>
<evidence type="ECO:0000313" key="10">
    <source>
        <dbReference type="EMBL" id="BDD08310.1"/>
    </source>
</evidence>
<comment type="subcellular location">
    <subcellularLocation>
        <location evidence="1">Cell envelope</location>
    </subcellularLocation>
    <subcellularLocation>
        <location evidence="2">Cell outer membrane</location>
    </subcellularLocation>
    <subcellularLocation>
        <location evidence="3">Secreted</location>
    </subcellularLocation>
</comment>
<keyword evidence="6" id="KW-0472">Membrane</keyword>
<evidence type="ECO:0000256" key="3">
    <source>
        <dbReference type="ARBA" id="ARBA00004613"/>
    </source>
</evidence>
<dbReference type="InterPro" id="IPR036116">
    <property type="entry name" value="FN3_sf"/>
</dbReference>
<evidence type="ECO:0000259" key="9">
    <source>
        <dbReference type="PROSITE" id="PS50853"/>
    </source>
</evidence>
<evidence type="ECO:0000256" key="8">
    <source>
        <dbReference type="SAM" id="SignalP"/>
    </source>
</evidence>
<feature type="domain" description="Fibronectin type-III" evidence="9">
    <location>
        <begin position="39"/>
        <end position="139"/>
    </location>
</feature>
<evidence type="ECO:0000256" key="5">
    <source>
        <dbReference type="ARBA" id="ARBA00022729"/>
    </source>
</evidence>
<organism evidence="10 11">
    <name type="scientific">Fulvitalea axinellae</name>
    <dbReference type="NCBI Taxonomy" id="1182444"/>
    <lineage>
        <taxon>Bacteria</taxon>
        <taxon>Pseudomonadati</taxon>
        <taxon>Bacteroidota</taxon>
        <taxon>Cytophagia</taxon>
        <taxon>Cytophagales</taxon>
        <taxon>Persicobacteraceae</taxon>
        <taxon>Fulvitalea</taxon>
    </lineage>
</organism>
<evidence type="ECO:0000313" key="11">
    <source>
        <dbReference type="Proteomes" id="UP001348817"/>
    </source>
</evidence>
<dbReference type="InterPro" id="IPR003961">
    <property type="entry name" value="FN3_dom"/>
</dbReference>
<dbReference type="PROSITE" id="PS50853">
    <property type="entry name" value="FN3"/>
    <property type="match status" value="1"/>
</dbReference>
<dbReference type="KEGG" id="fax:FUAX_07420"/>
<dbReference type="InterPro" id="IPR012334">
    <property type="entry name" value="Pectin_lyas_fold"/>
</dbReference>
<dbReference type="EMBL" id="AP025314">
    <property type="protein sequence ID" value="BDD08310.1"/>
    <property type="molecule type" value="Genomic_DNA"/>
</dbReference>
<keyword evidence="5 8" id="KW-0732">Signal</keyword>
<feature type="chain" id="PRO_5043392499" description="Fibronectin type-III domain-containing protein" evidence="8">
    <location>
        <begin position="24"/>
        <end position="525"/>
    </location>
</feature>
<dbReference type="InterPro" id="IPR011050">
    <property type="entry name" value="Pectin_lyase_fold/virulence"/>
</dbReference>
<evidence type="ECO:0000256" key="1">
    <source>
        <dbReference type="ARBA" id="ARBA00004196"/>
    </source>
</evidence>
<accession>A0AAU9D7W9</accession>
<gene>
    <name evidence="10" type="ORF">FUAX_07420</name>
</gene>
<dbReference type="SUPFAM" id="SSF51126">
    <property type="entry name" value="Pectin lyase-like"/>
    <property type="match status" value="1"/>
</dbReference>
<sequence length="525" mass="57385">MRTINSFKWTAMALIAVIFSVLAACDEKKFEYEVPELRVPMEVATLNPTSVTENSVELNGELSRVGSYPISELFFAYWEQGDMDTRKTIMIDTRKEGEKFSHKVEGLKSYKGYAYVLTAKNEKGERMDGDVFSFTTKIAAGIEAPKVENGNPLDVGFARAEVAGRLLSDGNSDQTEVTVVAWRIGEPGDPTYGSAEIADDGTYTATLEGLDPGQTYEYKPVAQNELSSVDGETKTFKTTNTIYVDATAPDGGTGSTWDKALNSIKDAVGMAEPGISIWVASTAPYMEHNIRLNKKGISLIGGFKGDETSLDQRPAGLRSVIDGHWDSGGKYAHTVPNHWEVVNKEILLIELGDNNRKEEMLIQDFELTRANNRKGAVFIKSGSPIFKNILFKNNIGRWGSCVHYRVTDSQMIDCVFEDNISKMGAVHSDNNSFNNKKFLIKNCLFKGNEATEKGGAIFAGRATTIRDCVFENNTSKGPAAVVWIADSSCPTYQGTNILVGENTSSDGKMCAGGPECCPNWTIGGN</sequence>
<evidence type="ECO:0000256" key="7">
    <source>
        <dbReference type="ARBA" id="ARBA00023237"/>
    </source>
</evidence>
<dbReference type="Pfam" id="PF02415">
    <property type="entry name" value="Chlam_PMP"/>
    <property type="match status" value="1"/>
</dbReference>